<evidence type="ECO:0000256" key="2">
    <source>
        <dbReference type="ARBA" id="ARBA00022695"/>
    </source>
</evidence>
<reference evidence="4 5" key="1">
    <citation type="submission" date="2020-04" db="EMBL/GenBank/DDBJ databases">
        <title>Flammeovirga sp. SR4, a novel species isolated from seawater.</title>
        <authorList>
            <person name="Wang X."/>
        </authorList>
    </citation>
    <scope>NUCLEOTIDE SEQUENCE [LARGE SCALE GENOMIC DNA]</scope>
    <source>
        <strain evidence="4 5">ATCC 23126</strain>
    </source>
</reference>
<evidence type="ECO:0000256" key="3">
    <source>
        <dbReference type="HAMAP-Rule" id="MF_00108"/>
    </source>
</evidence>
<feature type="site" description="Positions MEP for the nucleophilic attack" evidence="3">
    <location>
        <position position="153"/>
    </location>
</feature>
<dbReference type="InterPro" id="IPR001228">
    <property type="entry name" value="IspD"/>
</dbReference>
<evidence type="ECO:0000313" key="5">
    <source>
        <dbReference type="Proteomes" id="UP000576082"/>
    </source>
</evidence>
<keyword evidence="5" id="KW-1185">Reference proteome</keyword>
<dbReference type="InterPro" id="IPR029044">
    <property type="entry name" value="Nucleotide-diphossugar_trans"/>
</dbReference>
<name>A0A7X9RXB6_9BACT</name>
<dbReference type="FunFam" id="3.90.550.10:FF:000003">
    <property type="entry name" value="2-C-methyl-D-erythritol 4-phosphate cytidylyltransferase"/>
    <property type="match status" value="1"/>
</dbReference>
<dbReference type="PANTHER" id="PTHR32125:SF4">
    <property type="entry name" value="2-C-METHYL-D-ERYTHRITOL 4-PHOSPHATE CYTIDYLYLTRANSFERASE, CHLOROPLASTIC"/>
    <property type="match status" value="1"/>
</dbReference>
<comment type="function">
    <text evidence="3">Catalyzes the formation of 4-diphosphocytidyl-2-C-methyl-D-erythritol from CTP and 2-C-methyl-D-erythritol 4-phosphate (MEP).</text>
</comment>
<dbReference type="RefSeq" id="WP_169658643.1">
    <property type="nucleotide sequence ID" value="NZ_JABANE010000063.1"/>
</dbReference>
<dbReference type="Proteomes" id="UP000576082">
    <property type="component" value="Unassembled WGS sequence"/>
</dbReference>
<organism evidence="4 5">
    <name type="scientific">Flammeovirga aprica JL-4</name>
    <dbReference type="NCBI Taxonomy" id="694437"/>
    <lineage>
        <taxon>Bacteria</taxon>
        <taxon>Pseudomonadati</taxon>
        <taxon>Bacteroidota</taxon>
        <taxon>Cytophagia</taxon>
        <taxon>Cytophagales</taxon>
        <taxon>Flammeovirgaceae</taxon>
        <taxon>Flammeovirga</taxon>
    </lineage>
</organism>
<dbReference type="EC" id="2.7.7.60" evidence="3"/>
<feature type="site" description="Transition state stabilizer" evidence="3">
    <location>
        <position position="15"/>
    </location>
</feature>
<comment type="caution">
    <text evidence="4">The sequence shown here is derived from an EMBL/GenBank/DDBJ whole genome shotgun (WGS) entry which is preliminary data.</text>
</comment>
<gene>
    <name evidence="3" type="primary">ispD</name>
    <name evidence="4" type="ORF">HHU12_20680</name>
</gene>
<dbReference type="NCBIfam" id="NF001186">
    <property type="entry name" value="PRK00155.2-3"/>
    <property type="match status" value="1"/>
</dbReference>
<dbReference type="SUPFAM" id="SSF53448">
    <property type="entry name" value="Nucleotide-diphospho-sugar transferases"/>
    <property type="match status" value="1"/>
</dbReference>
<dbReference type="InterPro" id="IPR050088">
    <property type="entry name" value="IspD/TarI_cytidylyltransf_bact"/>
</dbReference>
<feature type="site" description="Positions MEP for the nucleophilic attack" evidence="3">
    <location>
        <position position="207"/>
    </location>
</feature>
<keyword evidence="1 3" id="KW-0808">Transferase</keyword>
<evidence type="ECO:0000256" key="1">
    <source>
        <dbReference type="ARBA" id="ARBA00022679"/>
    </source>
</evidence>
<keyword evidence="2 3" id="KW-0548">Nucleotidyltransferase</keyword>
<dbReference type="CDD" id="cd02516">
    <property type="entry name" value="CDP-ME_synthetase"/>
    <property type="match status" value="1"/>
</dbReference>
<dbReference type="AlphaFoldDB" id="A0A7X9RXB6"/>
<evidence type="ECO:0000313" key="4">
    <source>
        <dbReference type="EMBL" id="NME70403.1"/>
    </source>
</evidence>
<dbReference type="GO" id="GO:0050518">
    <property type="term" value="F:2-C-methyl-D-erythritol 4-phosphate cytidylyltransferase activity"/>
    <property type="evidence" value="ECO:0007669"/>
    <property type="project" value="UniProtKB-UniRule"/>
</dbReference>
<comment type="similarity">
    <text evidence="3">Belongs to the IspD/TarI cytidylyltransferase family. IspD subfamily.</text>
</comment>
<proteinExistence type="inferred from homology"/>
<dbReference type="Pfam" id="PF01128">
    <property type="entry name" value="IspD"/>
    <property type="match status" value="1"/>
</dbReference>
<comment type="catalytic activity">
    <reaction evidence="3">
        <text>2-C-methyl-D-erythritol 4-phosphate + CTP + H(+) = 4-CDP-2-C-methyl-D-erythritol + diphosphate</text>
        <dbReference type="Rhea" id="RHEA:13429"/>
        <dbReference type="ChEBI" id="CHEBI:15378"/>
        <dbReference type="ChEBI" id="CHEBI:33019"/>
        <dbReference type="ChEBI" id="CHEBI:37563"/>
        <dbReference type="ChEBI" id="CHEBI:57823"/>
        <dbReference type="ChEBI" id="CHEBI:58262"/>
        <dbReference type="EC" id="2.7.7.60"/>
    </reaction>
</comment>
<protein>
    <recommendedName>
        <fullName evidence="3">2-C-methyl-D-erythritol 4-phosphate cytidylyltransferase</fullName>
        <ecNumber evidence="3">2.7.7.60</ecNumber>
    </recommendedName>
    <alternativeName>
        <fullName evidence="3">4-diphosphocytidyl-2C-methyl-D-erythritol synthase</fullName>
    </alternativeName>
    <alternativeName>
        <fullName evidence="3">MEP cytidylyltransferase</fullName>
        <shortName evidence="3">MCT</shortName>
    </alternativeName>
</protein>
<dbReference type="HAMAP" id="MF_00108">
    <property type="entry name" value="IspD"/>
    <property type="match status" value="1"/>
</dbReference>
<comment type="pathway">
    <text evidence="3">Isoprenoid biosynthesis; isopentenyl diphosphate biosynthesis via DXP pathway; isopentenyl diphosphate from 1-deoxy-D-xylulose 5-phosphate: step 2/6.</text>
</comment>
<dbReference type="Gene3D" id="3.90.550.10">
    <property type="entry name" value="Spore Coat Polysaccharide Biosynthesis Protein SpsA, Chain A"/>
    <property type="match status" value="1"/>
</dbReference>
<keyword evidence="3" id="KW-0414">Isoprene biosynthesis</keyword>
<feature type="site" description="Transition state stabilizer" evidence="3">
    <location>
        <position position="22"/>
    </location>
</feature>
<accession>A0A7X9RXB6</accession>
<dbReference type="InterPro" id="IPR034683">
    <property type="entry name" value="IspD/TarI"/>
</dbReference>
<sequence length="222" mass="24590">MKKYSIIVAGGKGTRMQSSTPKQFMEINGLPILMHTIDKFKKADSSIQIIVALPKNEIPAWNALVEQHGFTTAHQVVTGGDSRFQSVDNALQYIPNQNDCLIAVHDGVRPLVDTSVITQSYVDAEQYGSAIPTVAIKESIRRVTEEGNEMGNRDEFKLVQTPQTFRGDVIFPAFENGYIPSFTDDASVAEFSGHAMHLFEGNYENIKITTPEDLRIGEALIQ</sequence>
<dbReference type="UniPathway" id="UPA00056">
    <property type="reaction ID" value="UER00093"/>
</dbReference>
<dbReference type="GO" id="GO:0019288">
    <property type="term" value="P:isopentenyl diphosphate biosynthetic process, methylerythritol 4-phosphate pathway"/>
    <property type="evidence" value="ECO:0007669"/>
    <property type="project" value="UniProtKB-UniRule"/>
</dbReference>
<dbReference type="PANTHER" id="PTHR32125">
    <property type="entry name" value="2-C-METHYL-D-ERYTHRITOL 4-PHOSPHATE CYTIDYLYLTRANSFERASE, CHLOROPLASTIC"/>
    <property type="match status" value="1"/>
</dbReference>
<dbReference type="EMBL" id="JABANE010000063">
    <property type="protein sequence ID" value="NME70403.1"/>
    <property type="molecule type" value="Genomic_DNA"/>
</dbReference>